<feature type="compositionally biased region" description="Basic and acidic residues" evidence="1">
    <location>
        <begin position="71"/>
        <end position="81"/>
    </location>
</feature>
<keyword evidence="3" id="KW-1185">Reference proteome</keyword>
<dbReference type="Proteomes" id="UP000824120">
    <property type="component" value="Chromosome 12"/>
</dbReference>
<feature type="compositionally biased region" description="Pro residues" evidence="1">
    <location>
        <begin position="86"/>
        <end position="101"/>
    </location>
</feature>
<name>A0A9J5W3Q7_SOLCO</name>
<reference evidence="2 3" key="1">
    <citation type="submission" date="2020-09" db="EMBL/GenBank/DDBJ databases">
        <title>De no assembly of potato wild relative species, Solanum commersonii.</title>
        <authorList>
            <person name="Cho K."/>
        </authorList>
    </citation>
    <scope>NUCLEOTIDE SEQUENCE [LARGE SCALE GENOMIC DNA]</scope>
    <source>
        <strain evidence="2">LZ3.2</strain>
        <tissue evidence="2">Leaf</tissue>
    </source>
</reference>
<protein>
    <submittedName>
        <fullName evidence="2">Uncharacterized protein</fullName>
    </submittedName>
</protein>
<feature type="compositionally biased region" description="Polar residues" evidence="1">
    <location>
        <begin position="127"/>
        <end position="146"/>
    </location>
</feature>
<evidence type="ECO:0000256" key="1">
    <source>
        <dbReference type="SAM" id="MobiDB-lite"/>
    </source>
</evidence>
<gene>
    <name evidence="2" type="ORF">H5410_059797</name>
</gene>
<proteinExistence type="predicted"/>
<sequence length="164" mass="18140">MTNNDSLHIMFLRALSSHPTLLQCPLCNEIGRSNDEFMSHFQSHPMRQQVIHLAQGFSTLGITSTLVLPPERLKRSTRAERVMPQITPPPPLPSSSPPPQRSYPIRGNNDGESVNASSIGIDLNEIPSESTSSQDVPIQNTFSGSHLTNTDDETNDELDLNLRL</sequence>
<evidence type="ECO:0000313" key="3">
    <source>
        <dbReference type="Proteomes" id="UP000824120"/>
    </source>
</evidence>
<feature type="compositionally biased region" description="Acidic residues" evidence="1">
    <location>
        <begin position="150"/>
        <end position="164"/>
    </location>
</feature>
<feature type="region of interest" description="Disordered" evidence="1">
    <location>
        <begin position="71"/>
        <end position="164"/>
    </location>
</feature>
<evidence type="ECO:0000313" key="2">
    <source>
        <dbReference type="EMBL" id="KAG5570031.1"/>
    </source>
</evidence>
<accession>A0A9J5W3Q7</accession>
<dbReference type="AlphaFoldDB" id="A0A9J5W3Q7"/>
<dbReference type="EMBL" id="JACXVP010000012">
    <property type="protein sequence ID" value="KAG5570031.1"/>
    <property type="molecule type" value="Genomic_DNA"/>
</dbReference>
<comment type="caution">
    <text evidence="2">The sequence shown here is derived from an EMBL/GenBank/DDBJ whole genome shotgun (WGS) entry which is preliminary data.</text>
</comment>
<organism evidence="2 3">
    <name type="scientific">Solanum commersonii</name>
    <name type="common">Commerson's wild potato</name>
    <name type="synonym">Commerson's nightshade</name>
    <dbReference type="NCBI Taxonomy" id="4109"/>
    <lineage>
        <taxon>Eukaryota</taxon>
        <taxon>Viridiplantae</taxon>
        <taxon>Streptophyta</taxon>
        <taxon>Embryophyta</taxon>
        <taxon>Tracheophyta</taxon>
        <taxon>Spermatophyta</taxon>
        <taxon>Magnoliopsida</taxon>
        <taxon>eudicotyledons</taxon>
        <taxon>Gunneridae</taxon>
        <taxon>Pentapetalae</taxon>
        <taxon>asterids</taxon>
        <taxon>lamiids</taxon>
        <taxon>Solanales</taxon>
        <taxon>Solanaceae</taxon>
        <taxon>Solanoideae</taxon>
        <taxon>Solaneae</taxon>
        <taxon>Solanum</taxon>
    </lineage>
</organism>